<keyword evidence="3" id="KW-1185">Reference proteome</keyword>
<dbReference type="EMBL" id="JAFMOF010000004">
    <property type="protein sequence ID" value="MBO0655934.1"/>
    <property type="molecule type" value="Genomic_DNA"/>
</dbReference>
<dbReference type="AlphaFoldDB" id="A0A939JTP8"/>
<evidence type="ECO:0000313" key="2">
    <source>
        <dbReference type="EMBL" id="MBO0655934.1"/>
    </source>
</evidence>
<comment type="caution">
    <text evidence="2">The sequence shown here is derived from an EMBL/GenBank/DDBJ whole genome shotgun (WGS) entry which is preliminary data.</text>
</comment>
<reference evidence="2" key="1">
    <citation type="submission" date="2021-03" db="EMBL/GenBank/DDBJ databases">
        <title>Streptomyces strains.</title>
        <authorList>
            <person name="Lund M.B."/>
            <person name="Toerring T."/>
        </authorList>
    </citation>
    <scope>NUCLEOTIDE SEQUENCE</scope>
    <source>
        <strain evidence="2">JCM 4242</strain>
    </source>
</reference>
<gene>
    <name evidence="2" type="ORF">J1792_25140</name>
</gene>
<dbReference type="Proteomes" id="UP000664781">
    <property type="component" value="Unassembled WGS sequence"/>
</dbReference>
<evidence type="ECO:0000256" key="1">
    <source>
        <dbReference type="SAM" id="MobiDB-lite"/>
    </source>
</evidence>
<protein>
    <submittedName>
        <fullName evidence="2">Uncharacterized protein</fullName>
    </submittedName>
</protein>
<accession>A0A939JTP8</accession>
<proteinExistence type="predicted"/>
<feature type="region of interest" description="Disordered" evidence="1">
    <location>
        <begin position="1"/>
        <end position="28"/>
    </location>
</feature>
<name>A0A939JTP8_9ACTN</name>
<sequence length="54" mass="5675">MPGGWAPLECGRGGSTGLSRAGNRDTGRPQAWRVLRDIAAGMPGDNRLRAVVVD</sequence>
<dbReference type="RefSeq" id="WP_179199057.1">
    <property type="nucleotide sequence ID" value="NZ_JAFMOF010000004.1"/>
</dbReference>
<organism evidence="2 3">
    <name type="scientific">Streptomyces triculaminicus</name>
    <dbReference type="NCBI Taxonomy" id="2816232"/>
    <lineage>
        <taxon>Bacteria</taxon>
        <taxon>Bacillati</taxon>
        <taxon>Actinomycetota</taxon>
        <taxon>Actinomycetes</taxon>
        <taxon>Kitasatosporales</taxon>
        <taxon>Streptomycetaceae</taxon>
        <taxon>Streptomyces</taxon>
    </lineage>
</organism>
<evidence type="ECO:0000313" key="3">
    <source>
        <dbReference type="Proteomes" id="UP000664781"/>
    </source>
</evidence>